<evidence type="ECO:0000313" key="1">
    <source>
        <dbReference type="EMBL" id="ABC20934.1"/>
    </source>
</evidence>
<dbReference type="PATRIC" id="fig|269796.9.peg.184"/>
<keyword evidence="2" id="KW-1185">Reference proteome</keyword>
<dbReference type="Proteomes" id="UP000001929">
    <property type="component" value="Chromosome"/>
</dbReference>
<organism evidence="1 2">
    <name type="scientific">Rhodospirillum rubrum (strain ATCC 11170 / ATH 1.1.1 / DSM 467 / LMG 4362 / NCIMB 8255 / S1)</name>
    <dbReference type="NCBI Taxonomy" id="269796"/>
    <lineage>
        <taxon>Bacteria</taxon>
        <taxon>Pseudomonadati</taxon>
        <taxon>Pseudomonadota</taxon>
        <taxon>Alphaproteobacteria</taxon>
        <taxon>Rhodospirillales</taxon>
        <taxon>Rhodospirillaceae</taxon>
        <taxon>Rhodospirillum</taxon>
    </lineage>
</organism>
<reference evidence="1 2" key="1">
    <citation type="journal article" date="2011" name="Stand. Genomic Sci.">
        <title>Complete genome sequence of Rhodospirillum rubrum type strain (S1).</title>
        <authorList>
            <person name="Munk A.C."/>
            <person name="Copeland A."/>
            <person name="Lucas S."/>
            <person name="Lapidus A."/>
            <person name="Del Rio T.G."/>
            <person name="Barry K."/>
            <person name="Detter J.C."/>
            <person name="Hammon N."/>
            <person name="Israni S."/>
            <person name="Pitluck S."/>
            <person name="Brettin T."/>
            <person name="Bruce D."/>
            <person name="Han C."/>
            <person name="Tapia R."/>
            <person name="Gilna P."/>
            <person name="Schmutz J."/>
            <person name="Larimer F."/>
            <person name="Land M."/>
            <person name="Kyrpides N.C."/>
            <person name="Mavromatis K."/>
            <person name="Richardson P."/>
            <person name="Rohde M."/>
            <person name="Goker M."/>
            <person name="Klenk H.P."/>
            <person name="Zhang Y."/>
            <person name="Roberts G.P."/>
            <person name="Reslewic S."/>
            <person name="Schwartz D.C."/>
        </authorList>
    </citation>
    <scope>NUCLEOTIDE SEQUENCE [LARGE SCALE GENOMIC DNA]</scope>
    <source>
        <strain evidence="2">ATCC 11170 / ATH 1.1.1 / DSM 467 / LMG 4362 / NCIMB 8255 / S1</strain>
    </source>
</reference>
<name>Q2RY61_RHORT</name>
<accession>Q2RY61</accession>
<dbReference type="EMBL" id="CP000230">
    <property type="protein sequence ID" value="ABC20934.1"/>
    <property type="molecule type" value="Genomic_DNA"/>
</dbReference>
<proteinExistence type="predicted"/>
<dbReference type="AlphaFoldDB" id="Q2RY61"/>
<dbReference type="STRING" id="269796.Rru_A0129"/>
<evidence type="ECO:0000313" key="2">
    <source>
        <dbReference type="Proteomes" id="UP000001929"/>
    </source>
</evidence>
<dbReference type="HOGENOM" id="CLU_760491_0_0_5"/>
<dbReference type="KEGG" id="rru:Rru_A0129"/>
<sequence>MAVFARVHQRLPCPDGDGDGRADSRAGPCAAPSGALPWADLGLPLSAARDGRGGRLVYEVSPGATLPTALACDGPLPAEALRLRDRPALVIVGAAATGQGVASGLLRTMMGCPPAPAAPAGALALPTTVDALAAQTPIVWRTLADGSQDSGATRLALDGQEIHGEGGTLAADAPGAGGDRGLGVTTTAPPLSDLSDPFEAGALGIDADGTPRRLIVRYTLPRARLALTLSGFEAERRVDYGWRRAHDPWGLACLGPADDSGGCAVAWLEGASLKARRAGATIGEVTLRACAESADGSQARFPAIGFGGQTFDELILTPLLVEDGQGATRPGEGSTFRLGALTAAPCPSPCPASPGGVLRPEGCP</sequence>
<protein>
    <submittedName>
        <fullName evidence="1">Uncharacterized protein</fullName>
    </submittedName>
</protein>
<dbReference type="EnsemblBacteria" id="ABC20934">
    <property type="protein sequence ID" value="ABC20934"/>
    <property type="gene ID" value="Rru_A0129"/>
</dbReference>
<gene>
    <name evidence="1" type="ordered locus">Rru_A0129</name>
</gene>